<name>A0AAW3TC13_9MICO</name>
<dbReference type="RefSeq" id="WP_182516773.1">
    <property type="nucleotide sequence ID" value="NZ_JACGXP010000005.1"/>
</dbReference>
<gene>
    <name evidence="1" type="ORF">FHW23_003015</name>
</gene>
<comment type="caution">
    <text evidence="1">The sequence shown here is derived from an EMBL/GenBank/DDBJ whole genome shotgun (WGS) entry which is preliminary data.</text>
</comment>
<sequence length="80" mass="9428">MKLEEEGVTLFRDQGCRYCREYWISDSDQPRLIGVSHDYQCHLYRCGVCSSWWEYGLNYPHVIDQVRALRIAATLERGPS</sequence>
<accession>A0AAW3TC13</accession>
<dbReference type="Proteomes" id="UP000590225">
    <property type="component" value="Unassembled WGS sequence"/>
</dbReference>
<reference evidence="1 2" key="1">
    <citation type="submission" date="2020-07" db="EMBL/GenBank/DDBJ databases">
        <title>Above-ground endophytic microbial communities from plants in different locations in the United States.</title>
        <authorList>
            <person name="Frank C."/>
        </authorList>
    </citation>
    <scope>NUCLEOTIDE SEQUENCE [LARGE SCALE GENOMIC DNA]</scope>
    <source>
        <strain evidence="1 2">WPL5_2</strain>
    </source>
</reference>
<dbReference type="AlphaFoldDB" id="A0AAW3TC13"/>
<evidence type="ECO:0000313" key="2">
    <source>
        <dbReference type="Proteomes" id="UP000590225"/>
    </source>
</evidence>
<dbReference type="EMBL" id="JACGXP010000005">
    <property type="protein sequence ID" value="MBA8991737.1"/>
    <property type="molecule type" value="Genomic_DNA"/>
</dbReference>
<organism evidence="1 2">
    <name type="scientific">Curtobacterium pusillum</name>
    <dbReference type="NCBI Taxonomy" id="69373"/>
    <lineage>
        <taxon>Bacteria</taxon>
        <taxon>Bacillati</taxon>
        <taxon>Actinomycetota</taxon>
        <taxon>Actinomycetes</taxon>
        <taxon>Micrococcales</taxon>
        <taxon>Microbacteriaceae</taxon>
        <taxon>Curtobacterium</taxon>
    </lineage>
</organism>
<proteinExistence type="predicted"/>
<protein>
    <submittedName>
        <fullName evidence="1">Uncharacterized protein</fullName>
    </submittedName>
</protein>
<evidence type="ECO:0000313" key="1">
    <source>
        <dbReference type="EMBL" id="MBA8991737.1"/>
    </source>
</evidence>